<dbReference type="InterPro" id="IPR002999">
    <property type="entry name" value="Tudor"/>
</dbReference>
<keyword evidence="6" id="KW-0677">Repeat</keyword>
<evidence type="ECO:0000256" key="1">
    <source>
        <dbReference type="ARBA" id="ARBA00004496"/>
    </source>
</evidence>
<dbReference type="GO" id="GO:0007283">
    <property type="term" value="P:spermatogenesis"/>
    <property type="evidence" value="ECO:0007669"/>
    <property type="project" value="UniProtKB-KW"/>
</dbReference>
<name>A0A6G1PKI1_CHAAH</name>
<organism evidence="11 12">
    <name type="scientific">Channa argus</name>
    <name type="common">Northern snakehead</name>
    <name type="synonym">Ophicephalus argus</name>
    <dbReference type="NCBI Taxonomy" id="215402"/>
    <lineage>
        <taxon>Eukaryota</taxon>
        <taxon>Metazoa</taxon>
        <taxon>Chordata</taxon>
        <taxon>Craniata</taxon>
        <taxon>Vertebrata</taxon>
        <taxon>Euteleostomi</taxon>
        <taxon>Actinopterygii</taxon>
        <taxon>Neopterygii</taxon>
        <taxon>Teleostei</taxon>
        <taxon>Neoteleostei</taxon>
        <taxon>Acanthomorphata</taxon>
        <taxon>Anabantaria</taxon>
        <taxon>Anabantiformes</taxon>
        <taxon>Channoidei</taxon>
        <taxon>Channidae</taxon>
        <taxon>Channa</taxon>
    </lineage>
</organism>
<dbReference type="Pfam" id="PF00567">
    <property type="entry name" value="TUDOR"/>
    <property type="match status" value="1"/>
</dbReference>
<dbReference type="AlphaFoldDB" id="A0A6G1PKI1"/>
<feature type="region of interest" description="Disordered" evidence="9">
    <location>
        <begin position="791"/>
        <end position="815"/>
    </location>
</feature>
<evidence type="ECO:0000256" key="4">
    <source>
        <dbReference type="ARBA" id="ARBA00022473"/>
    </source>
</evidence>
<dbReference type="Gene3D" id="2.40.50.90">
    <property type="match status" value="1"/>
</dbReference>
<evidence type="ECO:0000256" key="6">
    <source>
        <dbReference type="ARBA" id="ARBA00022737"/>
    </source>
</evidence>
<evidence type="ECO:0000256" key="7">
    <source>
        <dbReference type="ARBA" id="ARBA00022782"/>
    </source>
</evidence>
<dbReference type="PROSITE" id="PS51644">
    <property type="entry name" value="HTH_OST"/>
    <property type="match status" value="3"/>
</dbReference>
<keyword evidence="5" id="KW-0963">Cytoplasm</keyword>
<dbReference type="SUPFAM" id="SSF63748">
    <property type="entry name" value="Tudor/PWWP/MBT"/>
    <property type="match status" value="1"/>
</dbReference>
<dbReference type="GO" id="GO:0030154">
    <property type="term" value="P:cell differentiation"/>
    <property type="evidence" value="ECO:0007669"/>
    <property type="project" value="UniProtKB-KW"/>
</dbReference>
<dbReference type="PANTHER" id="PTHR22948">
    <property type="entry name" value="TUDOR DOMAIN CONTAINING PROTEIN"/>
    <property type="match status" value="1"/>
</dbReference>
<evidence type="ECO:0000256" key="3">
    <source>
        <dbReference type="ARBA" id="ARBA00013420"/>
    </source>
</evidence>
<gene>
    <name evidence="11" type="ORF">EXN66_Car006402</name>
</gene>
<feature type="domain" description="HTH OST-type" evidence="10">
    <location>
        <begin position="6"/>
        <end position="79"/>
    </location>
</feature>
<feature type="compositionally biased region" description="Low complexity" evidence="9">
    <location>
        <begin position="793"/>
        <end position="811"/>
    </location>
</feature>
<sequence>MNQEAGLAKLKKDVRALLVSSKMGLDPHQIKQDYLGMLGHPMPLKELGFRNIMDMVKEMPDVVSVNFRADGSPFLKAVSDESTRNIEELVAKQRISKTDKKVRRKDVSCFLPHWGYQSSSAVLPRRGRAPPTLPAQLKSQLRLLLSQGPLRLCELETSFMRCFGHPLRVHDYGFYSTSEMLEAGADLVLIQQSRLGSLVTLRQHMLLRPLSLQRRTGLINPDWSRSVKPASRGQDARSHTPTAPPAEVPLKDSGWNQPPTETALVPVQKESRADSNKPEIDEMNQESQMFQKRVLKLEEEFCQSILQNGVAGIISQELKDKLRKVVTQQIGGLSVHDLPAEYKKLFGEDLPLLQNGFFSVTELVGAMSDIFHLKPTDNDSGPHWVIMDTPDNVHTDPKQTASVDTGMSYYFSCGESPWEGKLNRDADITTEDDSEELESCNNSKTEEMISEMYSAIQVHCNPAVPLDSLQSERLKPPTRRGVRELVEVQVEQVVSPGYFYVCFCESEEARAMEDMMIEMRRCYTCPQVSVRYRLPEQFIRRGQVCCVSPNGMWFYRVVIHQIISPTHVEVYYVDFGDMTIVESANLKFLKSCYSVLPAQAVPSSLAGIKPHTGNWTAAATASFQKLCSDRPLVGALDCYIGDVLQLYLCDTHTNEDIYIHTVLLSQGHGMPCSPSASAAPCVHNTPVSLYFGEGKVDLPEVIISYPKPADTVEQSMTDRMKIEEEQMPALEFIDNHEGKRVNPVDALNSQKNSCADSGCLTSLKSPVSSPCIPLDVIQTKTTPAHCKTDLKTLSMNHPLPPSSNNSSSSSLTLEAEQQSSKCTVTSLVTPHPILGTPSHIHGCMLGVPVSPLLQQNYGTKKVVSCSAPQSIFELNSMNNSDHKGRSTYSITRT</sequence>
<dbReference type="Pfam" id="PF12872">
    <property type="entry name" value="OST-HTH"/>
    <property type="match status" value="3"/>
</dbReference>
<feature type="domain" description="HTH OST-type" evidence="10">
    <location>
        <begin position="129"/>
        <end position="205"/>
    </location>
</feature>
<dbReference type="PANTHER" id="PTHR22948:SF19">
    <property type="entry name" value="TUDOR DOMAIN-CONTAINING PROTEIN 5"/>
    <property type="match status" value="1"/>
</dbReference>
<protein>
    <recommendedName>
        <fullName evidence="3">Tudor domain-containing protein 5</fullName>
    </recommendedName>
</protein>
<keyword evidence="7" id="KW-0221">Differentiation</keyword>
<dbReference type="InterPro" id="IPR041966">
    <property type="entry name" value="LOTUS-like"/>
</dbReference>
<dbReference type="Proteomes" id="UP000503349">
    <property type="component" value="Chromosome 6"/>
</dbReference>
<evidence type="ECO:0000256" key="8">
    <source>
        <dbReference type="ARBA" id="ARBA00022871"/>
    </source>
</evidence>
<dbReference type="Gene3D" id="2.30.30.140">
    <property type="match status" value="1"/>
</dbReference>
<feature type="compositionally biased region" description="Basic and acidic residues" evidence="9">
    <location>
        <begin position="269"/>
        <end position="279"/>
    </location>
</feature>
<evidence type="ECO:0000256" key="9">
    <source>
        <dbReference type="SAM" id="MobiDB-lite"/>
    </source>
</evidence>
<dbReference type="InterPro" id="IPR050621">
    <property type="entry name" value="Tudor_domain_containing"/>
</dbReference>
<evidence type="ECO:0000256" key="5">
    <source>
        <dbReference type="ARBA" id="ARBA00022490"/>
    </source>
</evidence>
<dbReference type="InterPro" id="IPR035437">
    <property type="entry name" value="SNase_OB-fold_sf"/>
</dbReference>
<evidence type="ECO:0000256" key="2">
    <source>
        <dbReference type="ARBA" id="ARBA00010384"/>
    </source>
</evidence>
<keyword evidence="8" id="KW-0744">Spermatogenesis</keyword>
<dbReference type="GO" id="GO:0005737">
    <property type="term" value="C:cytoplasm"/>
    <property type="evidence" value="ECO:0007669"/>
    <property type="project" value="UniProtKB-SubCell"/>
</dbReference>
<feature type="domain" description="HTH OST-type" evidence="10">
    <location>
        <begin position="314"/>
        <end position="389"/>
    </location>
</feature>
<dbReference type="InterPro" id="IPR025605">
    <property type="entry name" value="OST-HTH/LOTUS_dom"/>
</dbReference>
<keyword evidence="4" id="KW-0217">Developmental protein</keyword>
<evidence type="ECO:0000313" key="11">
    <source>
        <dbReference type="EMBL" id="KAF3690729.1"/>
    </source>
</evidence>
<comment type="similarity">
    <text evidence="2">Belongs to the TDRD5 family.</text>
</comment>
<proteinExistence type="inferred from homology"/>
<evidence type="ECO:0000313" key="12">
    <source>
        <dbReference type="Proteomes" id="UP000503349"/>
    </source>
</evidence>
<accession>A0A6G1PKI1</accession>
<dbReference type="Gene3D" id="3.30.420.610">
    <property type="entry name" value="LOTUS domain-like"/>
    <property type="match status" value="3"/>
</dbReference>
<reference evidence="12" key="2">
    <citation type="submission" date="2019-02" db="EMBL/GenBank/DDBJ databases">
        <title>Opniocepnalus argus Var Kimnra genome.</title>
        <authorList>
            <person name="Zhou C."/>
            <person name="Xiao S."/>
        </authorList>
    </citation>
    <scope>NUCLEOTIDE SEQUENCE [LARGE SCALE GENOMIC DNA]</scope>
</reference>
<evidence type="ECO:0000259" key="10">
    <source>
        <dbReference type="PROSITE" id="PS51644"/>
    </source>
</evidence>
<feature type="region of interest" description="Disordered" evidence="9">
    <location>
        <begin position="221"/>
        <end position="279"/>
    </location>
</feature>
<keyword evidence="12" id="KW-1185">Reference proteome</keyword>
<comment type="subcellular location">
    <subcellularLocation>
        <location evidence="1">Cytoplasm</location>
    </subcellularLocation>
</comment>
<reference evidence="11 12" key="1">
    <citation type="submission" date="2019-02" db="EMBL/GenBank/DDBJ databases">
        <title>Opniocepnalus argus genome.</title>
        <authorList>
            <person name="Zhou C."/>
            <person name="Xiao S."/>
        </authorList>
    </citation>
    <scope>NUCLEOTIDE SEQUENCE [LARGE SCALE GENOMIC DNA]</scope>
    <source>
        <strain evidence="11">OARG1902GOOAL</strain>
        <tissue evidence="11">Muscle</tissue>
    </source>
</reference>
<dbReference type="EMBL" id="CM015717">
    <property type="protein sequence ID" value="KAF3690729.1"/>
    <property type="molecule type" value="Genomic_DNA"/>
</dbReference>